<evidence type="ECO:0000256" key="3">
    <source>
        <dbReference type="ARBA" id="ARBA00023242"/>
    </source>
</evidence>
<comment type="subcellular location">
    <subcellularLocation>
        <location evidence="1">Nucleus</location>
    </subcellularLocation>
</comment>
<evidence type="ECO:0000313" key="5">
    <source>
        <dbReference type="EMBL" id="KJZ75574.1"/>
    </source>
</evidence>
<dbReference type="PANTHER" id="PTHR12940">
    <property type="entry name" value="ES-2 PROTEIN - RELATED"/>
    <property type="match status" value="1"/>
</dbReference>
<gene>
    <name evidence="5" type="ORF">HIM_05037</name>
</gene>
<feature type="compositionally biased region" description="Polar residues" evidence="4">
    <location>
        <begin position="97"/>
        <end position="123"/>
    </location>
</feature>
<dbReference type="Proteomes" id="UP000054481">
    <property type="component" value="Unassembled WGS sequence"/>
</dbReference>
<dbReference type="GO" id="GO:0071013">
    <property type="term" value="C:catalytic step 2 spliceosome"/>
    <property type="evidence" value="ECO:0007669"/>
    <property type="project" value="TreeGrafter"/>
</dbReference>
<dbReference type="EMBL" id="KQ030516">
    <property type="protein sequence ID" value="KJZ75574.1"/>
    <property type="molecule type" value="Genomic_DNA"/>
</dbReference>
<dbReference type="PANTHER" id="PTHR12940:SF0">
    <property type="entry name" value="SPLICING FACTOR ESS-2 HOMOLOG"/>
    <property type="match status" value="1"/>
</dbReference>
<reference evidence="5 6" key="1">
    <citation type="journal article" date="2014" name="Genome Biol. Evol.">
        <title>Comparative genomics and transcriptomics analyses reveal divergent lifestyle features of nematode endoparasitic fungus Hirsutella minnesotensis.</title>
        <authorList>
            <person name="Lai Y."/>
            <person name="Liu K."/>
            <person name="Zhang X."/>
            <person name="Zhang X."/>
            <person name="Li K."/>
            <person name="Wang N."/>
            <person name="Shu C."/>
            <person name="Wu Y."/>
            <person name="Wang C."/>
            <person name="Bushley K.E."/>
            <person name="Xiang M."/>
            <person name="Liu X."/>
        </authorList>
    </citation>
    <scope>NUCLEOTIDE SEQUENCE [LARGE SCALE GENOMIC DNA]</scope>
    <source>
        <strain evidence="5 6">3608</strain>
    </source>
</reference>
<evidence type="ECO:0000256" key="2">
    <source>
        <dbReference type="ARBA" id="ARBA00009072"/>
    </source>
</evidence>
<evidence type="ECO:0000313" key="6">
    <source>
        <dbReference type="Proteomes" id="UP000054481"/>
    </source>
</evidence>
<dbReference type="Pfam" id="PF09751">
    <property type="entry name" value="Es2"/>
    <property type="match status" value="1"/>
</dbReference>
<feature type="region of interest" description="Disordered" evidence="4">
    <location>
        <begin position="263"/>
        <end position="445"/>
    </location>
</feature>
<feature type="region of interest" description="Disordered" evidence="4">
    <location>
        <begin position="1"/>
        <end position="34"/>
    </location>
</feature>
<comment type="similarity">
    <text evidence="2">Belongs to the ESS2 family.</text>
</comment>
<organism evidence="5 6">
    <name type="scientific">Hirsutella minnesotensis 3608</name>
    <dbReference type="NCBI Taxonomy" id="1043627"/>
    <lineage>
        <taxon>Eukaryota</taxon>
        <taxon>Fungi</taxon>
        <taxon>Dikarya</taxon>
        <taxon>Ascomycota</taxon>
        <taxon>Pezizomycotina</taxon>
        <taxon>Sordariomycetes</taxon>
        <taxon>Hypocreomycetidae</taxon>
        <taxon>Hypocreales</taxon>
        <taxon>Ophiocordycipitaceae</taxon>
        <taxon>Hirsutella</taxon>
    </lineage>
</organism>
<feature type="region of interest" description="Disordered" evidence="4">
    <location>
        <begin position="89"/>
        <end position="139"/>
    </location>
</feature>
<keyword evidence="3" id="KW-0539">Nucleus</keyword>
<name>A0A0F8A5M2_9HYPO</name>
<dbReference type="OrthoDB" id="19679at2759"/>
<accession>A0A0F8A5M2</accession>
<feature type="compositionally biased region" description="Basic and acidic residues" evidence="4">
    <location>
        <begin position="347"/>
        <end position="383"/>
    </location>
</feature>
<proteinExistence type="inferred from homology"/>
<evidence type="ECO:0000256" key="1">
    <source>
        <dbReference type="ARBA" id="ARBA00004123"/>
    </source>
</evidence>
<feature type="compositionally biased region" description="Acidic residues" evidence="4">
    <location>
        <begin position="317"/>
        <end position="326"/>
    </location>
</feature>
<dbReference type="AlphaFoldDB" id="A0A0F8A5M2"/>
<sequence>MDSATPTSKALVRKRSDTDLMPPPPQVKKLKRPKEVLNEDDYTDALSQIIARDFFPGIHVSAIQHEYLDACESRDAAWISSARQRLHDAMTPRRQRASSTPVMSFNDGRTPTTFVGDTPSSAAPTREEAKPHPGTGMSLSKFQAKYTSDDNESFYRLLDKQNQKRAEKHAWMWNNNKLPSKQMIKQKEVSDRLKKTRSLVDDGFKRDRLAIKDADDRSAQPDSWVAAPRNGLMFEPHGLEDGVVTIAQKAEDSSRMGPRAIVYENTRIPEPHVPKRPPSPTASSIRDAVAGKPRARDRDFSEVGGGETPRVNGYTFVDDEDDDEEPSSPAPAISLGPGDSHNPFKLQEQRKRESLHERLVERIAKSNKESSRHGLAGKSEKTPVPRFPSSPRVTGNFTPAAQRLLNRMGTPKSRTPGSVFGDATPKKARTSLLRSATRPSAERKE</sequence>
<dbReference type="InterPro" id="IPR019148">
    <property type="entry name" value="Nuclear_protein_DGCR14_ESS-2"/>
</dbReference>
<keyword evidence="6" id="KW-1185">Reference proteome</keyword>
<protein>
    <recommendedName>
        <fullName evidence="7">Nuclear protein Es2</fullName>
    </recommendedName>
</protein>
<evidence type="ECO:0000256" key="4">
    <source>
        <dbReference type="SAM" id="MobiDB-lite"/>
    </source>
</evidence>
<evidence type="ECO:0008006" key="7">
    <source>
        <dbReference type="Google" id="ProtNLM"/>
    </source>
</evidence>